<dbReference type="SUPFAM" id="SSF82829">
    <property type="entry name" value="MesJ substrate recognition domain-like"/>
    <property type="match status" value="1"/>
</dbReference>
<protein>
    <submittedName>
        <fullName evidence="1">tRNA(Ile)-lysidine synthase</fullName>
        <ecNumber evidence="1">6.3.4.19</ecNumber>
    </submittedName>
</protein>
<proteinExistence type="predicted"/>
<comment type="caution">
    <text evidence="1">The sequence shown here is derived from an EMBL/GenBank/DDBJ whole genome shotgun (WGS) entry which is preliminary data.</text>
</comment>
<dbReference type="EC" id="6.3.4.19" evidence="1"/>
<reference evidence="1" key="1">
    <citation type="submission" date="2017-02" db="EMBL/GenBank/DDBJ databases">
        <title>Delving into the versatile metabolic prowess of the omnipresent phylum Bacteroidetes.</title>
        <authorList>
            <person name="Nobu M.K."/>
            <person name="Mei R."/>
            <person name="Narihiro T."/>
            <person name="Kuroda K."/>
            <person name="Liu W.-T."/>
        </authorList>
    </citation>
    <scope>NUCLEOTIDE SEQUENCE</scope>
    <source>
        <strain evidence="1">ADurb.Bin417</strain>
    </source>
</reference>
<gene>
    <name evidence="1" type="primary">tilS</name>
    <name evidence="1" type="ORF">BWY73_01584</name>
</gene>
<dbReference type="Gene3D" id="1.20.59.20">
    <property type="match status" value="1"/>
</dbReference>
<accession>A0A1V5M777</accession>
<dbReference type="Proteomes" id="UP000485484">
    <property type="component" value="Unassembled WGS sequence"/>
</dbReference>
<organism evidence="1">
    <name type="scientific">candidate division TA06 bacterium ADurb.Bin417</name>
    <dbReference type="NCBI Taxonomy" id="1852828"/>
    <lineage>
        <taxon>Bacteria</taxon>
        <taxon>Bacteria division TA06</taxon>
    </lineage>
</organism>
<evidence type="ECO:0000313" key="1">
    <source>
        <dbReference type="EMBL" id="OPZ89006.1"/>
    </source>
</evidence>
<dbReference type="EMBL" id="MWAK01000424">
    <property type="protein sequence ID" value="OPZ89006.1"/>
    <property type="molecule type" value="Genomic_DNA"/>
</dbReference>
<name>A0A1V5M777_UNCT6</name>
<keyword evidence="1" id="KW-0436">Ligase</keyword>
<dbReference type="AlphaFoldDB" id="A0A1V5M777"/>
<sequence>MPILESFNPRLKEALGRLAETAAADHDFLTGRAAAFLAGQERRKDSFSLDAAAFEKLHPALQREALRRLVSELLGSEHRADYAGIEAARRFCLAASGREKTVAGRVRVSRRAGRRLFKLLVTE</sequence>
<dbReference type="GO" id="GO:0032267">
    <property type="term" value="F:tRNA(Ile)-lysidine synthase activity"/>
    <property type="evidence" value="ECO:0007669"/>
    <property type="project" value="UniProtKB-EC"/>
</dbReference>